<dbReference type="GO" id="GO:0016020">
    <property type="term" value="C:membrane"/>
    <property type="evidence" value="ECO:0007669"/>
    <property type="project" value="UniProtKB-SubCell"/>
</dbReference>
<dbReference type="PANTHER" id="PTHR48022:SF2">
    <property type="entry name" value="PLASTIDIC GLUCOSE TRANSPORTER 4"/>
    <property type="match status" value="1"/>
</dbReference>
<reference evidence="10 11" key="1">
    <citation type="journal article" date="2018" name="G3 (Bethesda)">
        <title>Phylogenetic and Phylogenomic Definition of Rhizopus Species.</title>
        <authorList>
            <person name="Gryganskyi A.P."/>
            <person name="Golan J."/>
            <person name="Dolatabadi S."/>
            <person name="Mondo S."/>
            <person name="Robb S."/>
            <person name="Idnurm A."/>
            <person name="Muszewska A."/>
            <person name="Steczkiewicz K."/>
            <person name="Masonjones S."/>
            <person name="Liao H.L."/>
            <person name="Gajdeczka M.T."/>
            <person name="Anike F."/>
            <person name="Vuek A."/>
            <person name="Anishchenko I.M."/>
            <person name="Voigt K."/>
            <person name="de Hoog G.S."/>
            <person name="Smith M.E."/>
            <person name="Heitman J."/>
            <person name="Vilgalys R."/>
            <person name="Stajich J.E."/>
        </authorList>
    </citation>
    <scope>NUCLEOTIDE SEQUENCE [LARGE SCALE GENOMIC DNA]</scope>
    <source>
        <strain evidence="10 11">LSU 92-RS-03</strain>
    </source>
</reference>
<feature type="transmembrane region" description="Helical" evidence="8">
    <location>
        <begin position="262"/>
        <end position="285"/>
    </location>
</feature>
<feature type="transmembrane region" description="Helical" evidence="8">
    <location>
        <begin position="115"/>
        <end position="132"/>
    </location>
</feature>
<dbReference type="InterPro" id="IPR003663">
    <property type="entry name" value="Sugar/inositol_transpt"/>
</dbReference>
<evidence type="ECO:0000313" key="11">
    <source>
        <dbReference type="Proteomes" id="UP000253551"/>
    </source>
</evidence>
<protein>
    <recommendedName>
        <fullName evidence="9">Major facilitator superfamily (MFS) profile domain-containing protein</fullName>
    </recommendedName>
</protein>
<dbReference type="InterPro" id="IPR005828">
    <property type="entry name" value="MFS_sugar_transport-like"/>
</dbReference>
<comment type="caution">
    <text evidence="10">The sequence shown here is derived from an EMBL/GenBank/DDBJ whole genome shotgun (WGS) entry which is preliminary data.</text>
</comment>
<dbReference type="FunFam" id="1.20.1250.20:FF:000026">
    <property type="entry name" value="MFS quinate transporter QutD"/>
    <property type="match status" value="1"/>
</dbReference>
<evidence type="ECO:0000256" key="3">
    <source>
        <dbReference type="ARBA" id="ARBA00022448"/>
    </source>
</evidence>
<dbReference type="PANTHER" id="PTHR48022">
    <property type="entry name" value="PLASTIDIC GLUCOSE TRANSPORTER 4"/>
    <property type="match status" value="1"/>
</dbReference>
<comment type="subcellular location">
    <subcellularLocation>
        <location evidence="1">Membrane</location>
        <topology evidence="1">Multi-pass membrane protein</topology>
    </subcellularLocation>
</comment>
<evidence type="ECO:0000256" key="4">
    <source>
        <dbReference type="ARBA" id="ARBA00022692"/>
    </source>
</evidence>
<dbReference type="Pfam" id="PF00083">
    <property type="entry name" value="Sugar_tr"/>
    <property type="match status" value="1"/>
</dbReference>
<evidence type="ECO:0000256" key="1">
    <source>
        <dbReference type="ARBA" id="ARBA00004141"/>
    </source>
</evidence>
<feature type="transmembrane region" description="Helical" evidence="8">
    <location>
        <begin position="54"/>
        <end position="73"/>
    </location>
</feature>
<evidence type="ECO:0000256" key="5">
    <source>
        <dbReference type="ARBA" id="ARBA00022989"/>
    </source>
</evidence>
<dbReference type="PROSITE" id="PS00217">
    <property type="entry name" value="SUGAR_TRANSPORT_2"/>
    <property type="match status" value="1"/>
</dbReference>
<evidence type="ECO:0000256" key="7">
    <source>
        <dbReference type="RuleBase" id="RU003346"/>
    </source>
</evidence>
<dbReference type="InterPro" id="IPR036259">
    <property type="entry name" value="MFS_trans_sf"/>
</dbReference>
<dbReference type="PRINTS" id="PR00171">
    <property type="entry name" value="SUGRTRNSPORT"/>
</dbReference>
<dbReference type="PROSITE" id="PS50850">
    <property type="entry name" value="MFS"/>
    <property type="match status" value="1"/>
</dbReference>
<sequence>MANSKLQLYIVCLFAAMGGFCFGYDTGVISGVLVLPDFILVMTGDPNQTALRSIQTSVITGLLLAGCFVGSLFAGQFCEIISRKFTIILGSAVFILGAGIQTGANSYGMMVGGRFVAGLGVGTLSMAVPLYLSELSPKEIRGRLISLQQLMITIGLMVAFWAGAGTEIHGASWRIPIGIQIAPAAVLFVGAIFLPFSPRWLINKGRNEEALTVLARLHSGGDKTAPHIIAEYEEIIAQVEHERAVSVSSYLELFKGNILRRLILGVLIQIFQQFTGINSILYYAPKIFVQAGISGNSASLIASGVNGVLNMFATIPAILFLDRLGRRLVLMSGACMMGTAMLLCGIVMAATGRVYVNEDGENTLDMSGNVSASYFCIVMIYFFVAGFAYSWGPVGWVYPAEIYPLAIRAKGTSITTAANWLMNFVISLFVPVMLTTITWGTYIFFGCCCMVMAFCVFLFFPETKGRSLEEMDLVFSGQILAFRDRKYVVTEQVKEASLSEHKEQV</sequence>
<dbReference type="CDD" id="cd17356">
    <property type="entry name" value="MFS_HXT"/>
    <property type="match status" value="1"/>
</dbReference>
<evidence type="ECO:0000313" key="10">
    <source>
        <dbReference type="EMBL" id="RCH98879.1"/>
    </source>
</evidence>
<dbReference type="InterPro" id="IPR005829">
    <property type="entry name" value="Sugar_transporter_CS"/>
</dbReference>
<feature type="transmembrane region" description="Helical" evidence="8">
    <location>
        <begin position="175"/>
        <end position="196"/>
    </location>
</feature>
<keyword evidence="3 7" id="KW-0813">Transport</keyword>
<feature type="domain" description="Major facilitator superfamily (MFS) profile" evidence="9">
    <location>
        <begin position="11"/>
        <end position="464"/>
    </location>
</feature>
<keyword evidence="5 8" id="KW-1133">Transmembrane helix</keyword>
<dbReference type="NCBIfam" id="TIGR00879">
    <property type="entry name" value="SP"/>
    <property type="match status" value="1"/>
</dbReference>
<feature type="transmembrane region" description="Helical" evidence="8">
    <location>
        <begin position="328"/>
        <end position="352"/>
    </location>
</feature>
<dbReference type="Proteomes" id="UP000253551">
    <property type="component" value="Unassembled WGS sequence"/>
</dbReference>
<dbReference type="InterPro" id="IPR020846">
    <property type="entry name" value="MFS_dom"/>
</dbReference>
<keyword evidence="4 8" id="KW-0812">Transmembrane</keyword>
<evidence type="ECO:0000256" key="8">
    <source>
        <dbReference type="SAM" id="Phobius"/>
    </source>
</evidence>
<gene>
    <name evidence="10" type="ORF">CU098_003259</name>
</gene>
<dbReference type="GO" id="GO:0005351">
    <property type="term" value="F:carbohydrate:proton symporter activity"/>
    <property type="evidence" value="ECO:0007669"/>
    <property type="project" value="TreeGrafter"/>
</dbReference>
<comment type="similarity">
    <text evidence="2 7">Belongs to the major facilitator superfamily. Sugar transporter (TC 2.A.1.1) family.</text>
</comment>
<dbReference type="AlphaFoldDB" id="A0A367K9S5"/>
<keyword evidence="6 8" id="KW-0472">Membrane</keyword>
<feature type="transmembrane region" description="Helical" evidence="8">
    <location>
        <begin position="85"/>
        <end position="103"/>
    </location>
</feature>
<evidence type="ECO:0000256" key="6">
    <source>
        <dbReference type="ARBA" id="ARBA00023136"/>
    </source>
</evidence>
<dbReference type="SUPFAM" id="SSF103473">
    <property type="entry name" value="MFS general substrate transporter"/>
    <property type="match status" value="1"/>
</dbReference>
<feature type="transmembrane region" description="Helical" evidence="8">
    <location>
        <begin position="297"/>
        <end position="321"/>
    </location>
</feature>
<dbReference type="EMBL" id="PJQM01002014">
    <property type="protein sequence ID" value="RCH98879.1"/>
    <property type="molecule type" value="Genomic_DNA"/>
</dbReference>
<evidence type="ECO:0000259" key="9">
    <source>
        <dbReference type="PROSITE" id="PS50850"/>
    </source>
</evidence>
<dbReference type="InterPro" id="IPR050360">
    <property type="entry name" value="MFS_Sugar_Transporters"/>
</dbReference>
<dbReference type="STRING" id="4846.A0A367K9S5"/>
<dbReference type="OrthoDB" id="4142200at2759"/>
<feature type="transmembrane region" description="Helical" evidence="8">
    <location>
        <begin position="7"/>
        <end position="34"/>
    </location>
</feature>
<feature type="transmembrane region" description="Helical" evidence="8">
    <location>
        <begin position="372"/>
        <end position="392"/>
    </location>
</feature>
<feature type="transmembrane region" description="Helical" evidence="8">
    <location>
        <begin position="144"/>
        <end position="163"/>
    </location>
</feature>
<dbReference type="PROSITE" id="PS00216">
    <property type="entry name" value="SUGAR_TRANSPORT_1"/>
    <property type="match status" value="1"/>
</dbReference>
<feature type="transmembrane region" description="Helical" evidence="8">
    <location>
        <begin position="439"/>
        <end position="460"/>
    </location>
</feature>
<feature type="transmembrane region" description="Helical" evidence="8">
    <location>
        <begin position="413"/>
        <end position="433"/>
    </location>
</feature>
<evidence type="ECO:0000256" key="2">
    <source>
        <dbReference type="ARBA" id="ARBA00010992"/>
    </source>
</evidence>
<accession>A0A367K9S5</accession>
<dbReference type="Gene3D" id="1.20.1250.20">
    <property type="entry name" value="MFS general substrate transporter like domains"/>
    <property type="match status" value="1"/>
</dbReference>
<name>A0A367K9S5_RHIST</name>
<proteinExistence type="inferred from homology"/>
<organism evidence="10 11">
    <name type="scientific">Rhizopus stolonifer</name>
    <name type="common">Rhizopus nigricans</name>
    <dbReference type="NCBI Taxonomy" id="4846"/>
    <lineage>
        <taxon>Eukaryota</taxon>
        <taxon>Fungi</taxon>
        <taxon>Fungi incertae sedis</taxon>
        <taxon>Mucoromycota</taxon>
        <taxon>Mucoromycotina</taxon>
        <taxon>Mucoromycetes</taxon>
        <taxon>Mucorales</taxon>
        <taxon>Mucorineae</taxon>
        <taxon>Rhizopodaceae</taxon>
        <taxon>Rhizopus</taxon>
    </lineage>
</organism>
<keyword evidence="11" id="KW-1185">Reference proteome</keyword>